<dbReference type="PANTHER" id="PTHR43322:SF5">
    <property type="entry name" value="1-DEOXY-D-XYLULOSE-5-PHOSPHATE SYNTHASE, CHLOROPLASTIC"/>
    <property type="match status" value="1"/>
</dbReference>
<dbReference type="SUPFAM" id="SSF52518">
    <property type="entry name" value="Thiamin diphosphate-binding fold (THDP-binding)"/>
    <property type="match status" value="2"/>
</dbReference>
<feature type="compositionally biased region" description="Basic and acidic residues" evidence="11">
    <location>
        <begin position="639"/>
        <end position="648"/>
    </location>
</feature>
<dbReference type="GO" id="GO:0000287">
    <property type="term" value="F:magnesium ion binding"/>
    <property type="evidence" value="ECO:0007669"/>
    <property type="project" value="UniProtKB-UniRule"/>
</dbReference>
<dbReference type="Pfam" id="PF02779">
    <property type="entry name" value="Transket_pyr"/>
    <property type="match status" value="1"/>
</dbReference>
<dbReference type="UniPathway" id="UPA00064">
    <property type="reaction ID" value="UER00091"/>
</dbReference>
<evidence type="ECO:0000313" key="14">
    <source>
        <dbReference type="Proteomes" id="UP000596145"/>
    </source>
</evidence>
<dbReference type="InterPro" id="IPR020826">
    <property type="entry name" value="Transketolase_BS"/>
</dbReference>
<evidence type="ECO:0000256" key="7">
    <source>
        <dbReference type="ARBA" id="ARBA00022977"/>
    </source>
</evidence>
<dbReference type="NCBIfam" id="TIGR00204">
    <property type="entry name" value="dxs"/>
    <property type="match status" value="1"/>
</dbReference>
<keyword evidence="6 10" id="KW-0460">Magnesium</keyword>
<evidence type="ECO:0000256" key="5">
    <source>
        <dbReference type="ARBA" id="ARBA00022723"/>
    </source>
</evidence>
<dbReference type="HAMAP" id="MF_00315">
    <property type="entry name" value="DXP_synth"/>
    <property type="match status" value="1"/>
</dbReference>
<protein>
    <recommendedName>
        <fullName evidence="10">1-deoxy-D-xylulose-5-phosphate synthase</fullName>
        <ecNumber evidence="10">2.2.1.7</ecNumber>
    </recommendedName>
    <alternativeName>
        <fullName evidence="10">1-deoxyxylulose-5-phosphate synthase</fullName>
        <shortName evidence="10">DXP synthase</shortName>
        <shortName evidence="10">DXPS</shortName>
    </alternativeName>
</protein>
<reference evidence="13 14" key="1">
    <citation type="submission" date="2020-12" db="EMBL/GenBank/DDBJ databases">
        <title>FDA dAtabase for Regulatory Grade micrObial Sequences (FDA-ARGOS): Supporting development and validation of Infectious Disease Dx tests.</title>
        <authorList>
            <person name="Sproer C."/>
            <person name="Gronow S."/>
            <person name="Severitt S."/>
            <person name="Schroder I."/>
            <person name="Tallon L."/>
            <person name="Sadzewicz L."/>
            <person name="Zhao X."/>
            <person name="Boylan J."/>
            <person name="Ott S."/>
            <person name="Bowen H."/>
            <person name="Vavikolanu K."/>
            <person name="Mehta A."/>
            <person name="Aluvathingal J."/>
            <person name="Nadendla S."/>
            <person name="Lowell S."/>
            <person name="Myers T."/>
            <person name="Yan Y."/>
            <person name="Sichtig H."/>
        </authorList>
    </citation>
    <scope>NUCLEOTIDE SEQUENCE [LARGE SCALE GENOMIC DNA]</scope>
    <source>
        <strain evidence="13 14">FDAARGOS_1053</strain>
    </source>
</reference>
<dbReference type="PROSITE" id="PS00802">
    <property type="entry name" value="TRANSKETOLASE_2"/>
    <property type="match status" value="1"/>
</dbReference>
<keyword evidence="4 10" id="KW-0808">Transferase</keyword>
<comment type="similarity">
    <text evidence="2 10">Belongs to the transketolase family. DXPS subfamily.</text>
</comment>
<evidence type="ECO:0000256" key="2">
    <source>
        <dbReference type="ARBA" id="ARBA00011081"/>
    </source>
</evidence>
<keyword evidence="7 10" id="KW-0784">Thiamine biosynthesis</keyword>
<dbReference type="InterPro" id="IPR049557">
    <property type="entry name" value="Transketolase_CS"/>
</dbReference>
<dbReference type="InterPro" id="IPR005477">
    <property type="entry name" value="Dxylulose-5-P_synthase"/>
</dbReference>
<feature type="binding site" evidence="10">
    <location>
        <position position="287"/>
    </location>
    <ligand>
        <name>thiamine diphosphate</name>
        <dbReference type="ChEBI" id="CHEBI:58937"/>
    </ligand>
</feature>
<dbReference type="EMBL" id="CP066007">
    <property type="protein sequence ID" value="QQB45612.1"/>
    <property type="molecule type" value="Genomic_DNA"/>
</dbReference>
<accession>A0A7T4EDY5</accession>
<feature type="binding site" evidence="10">
    <location>
        <begin position="147"/>
        <end position="148"/>
    </location>
    <ligand>
        <name>thiamine diphosphate</name>
        <dbReference type="ChEBI" id="CHEBI:58937"/>
    </ligand>
</feature>
<name>A0A7T4EDY5_9CORY</name>
<dbReference type="GO" id="GO:0030976">
    <property type="term" value="F:thiamine pyrophosphate binding"/>
    <property type="evidence" value="ECO:0007669"/>
    <property type="project" value="UniProtKB-UniRule"/>
</dbReference>
<evidence type="ECO:0000256" key="4">
    <source>
        <dbReference type="ARBA" id="ARBA00022679"/>
    </source>
</evidence>
<dbReference type="OrthoDB" id="9803371at2"/>
<dbReference type="RefSeq" id="WP_084036299.1">
    <property type="nucleotide sequence ID" value="NZ_CP066007.1"/>
</dbReference>
<feature type="region of interest" description="Disordered" evidence="11">
    <location>
        <begin position="637"/>
        <end position="669"/>
    </location>
</feature>
<organism evidence="13 14">
    <name type="scientific">Corynebacterium glucuronolyticum</name>
    <dbReference type="NCBI Taxonomy" id="39791"/>
    <lineage>
        <taxon>Bacteria</taxon>
        <taxon>Bacillati</taxon>
        <taxon>Actinomycetota</taxon>
        <taxon>Actinomycetes</taxon>
        <taxon>Mycobacteriales</taxon>
        <taxon>Corynebacteriaceae</taxon>
        <taxon>Corynebacterium</taxon>
    </lineage>
</organism>
<evidence type="ECO:0000313" key="13">
    <source>
        <dbReference type="EMBL" id="QQB45612.1"/>
    </source>
</evidence>
<feature type="binding site" evidence="10">
    <location>
        <position position="176"/>
    </location>
    <ligand>
        <name>thiamine diphosphate</name>
        <dbReference type="ChEBI" id="CHEBI:58937"/>
    </ligand>
</feature>
<dbReference type="Pfam" id="PF02780">
    <property type="entry name" value="Transketolase_C"/>
    <property type="match status" value="1"/>
</dbReference>
<proteinExistence type="inferred from homology"/>
<dbReference type="EC" id="2.2.1.7" evidence="10"/>
<keyword evidence="8 10" id="KW-0786">Thiamine pyrophosphate</keyword>
<dbReference type="InterPro" id="IPR009014">
    <property type="entry name" value="Transketo_C/PFOR_II"/>
</dbReference>
<dbReference type="GO" id="GO:0005829">
    <property type="term" value="C:cytosol"/>
    <property type="evidence" value="ECO:0007669"/>
    <property type="project" value="TreeGrafter"/>
</dbReference>
<dbReference type="InterPro" id="IPR029061">
    <property type="entry name" value="THDP-binding"/>
</dbReference>
<comment type="cofactor">
    <cofactor evidence="10">
        <name>Mg(2+)</name>
        <dbReference type="ChEBI" id="CHEBI:18420"/>
    </cofactor>
    <text evidence="10">Binds 1 Mg(2+) ion per subunit.</text>
</comment>
<feature type="binding site" evidence="10">
    <location>
        <position position="176"/>
    </location>
    <ligand>
        <name>Mg(2+)</name>
        <dbReference type="ChEBI" id="CHEBI:18420"/>
    </ligand>
</feature>
<feature type="compositionally biased region" description="Polar residues" evidence="11">
    <location>
        <begin position="652"/>
        <end position="662"/>
    </location>
</feature>
<evidence type="ECO:0000256" key="8">
    <source>
        <dbReference type="ARBA" id="ARBA00023052"/>
    </source>
</evidence>
<evidence type="ECO:0000256" key="10">
    <source>
        <dbReference type="HAMAP-Rule" id="MF_00315"/>
    </source>
</evidence>
<feature type="binding site" evidence="10">
    <location>
        <position position="146"/>
    </location>
    <ligand>
        <name>Mg(2+)</name>
        <dbReference type="ChEBI" id="CHEBI:18420"/>
    </ligand>
</feature>
<dbReference type="GO" id="GO:0016114">
    <property type="term" value="P:terpenoid biosynthetic process"/>
    <property type="evidence" value="ECO:0007669"/>
    <property type="project" value="UniProtKB-UniRule"/>
</dbReference>
<evidence type="ECO:0000256" key="1">
    <source>
        <dbReference type="ARBA" id="ARBA00004980"/>
    </source>
</evidence>
<feature type="binding site" evidence="10">
    <location>
        <position position="368"/>
    </location>
    <ligand>
        <name>thiamine diphosphate</name>
        <dbReference type="ChEBI" id="CHEBI:58937"/>
    </ligand>
</feature>
<dbReference type="Gene3D" id="3.40.50.920">
    <property type="match status" value="1"/>
</dbReference>
<dbReference type="InterPro" id="IPR033248">
    <property type="entry name" value="Transketolase_C"/>
</dbReference>
<dbReference type="CDD" id="cd07033">
    <property type="entry name" value="TPP_PYR_DXS_TK_like"/>
    <property type="match status" value="1"/>
</dbReference>
<dbReference type="Pfam" id="PF13292">
    <property type="entry name" value="DXP_synthase_N"/>
    <property type="match status" value="1"/>
</dbReference>
<sequence>MSLLQRIVSPSDVRALPLERLEDLASEIRDFLVEKVSATGGHLGPNLGVVELTIALHRVFESPKDPLIFDTSHQSYVHKILTGRADKFDTLRQKGGLSGYTDRGESEHDWTESSHASAALSYADGLAKAFALTDQIDRKVVAVVGDGALTGGMCWEALNNIAEDKTRNIVIVVNDNGRSYSPTIGGFANSLADLRTQPFYDKVMEQGKTTLKSMGWVGKRTFEVMHALKEGVKYHVIPTEMFPELNMKYVGPVDGHNIQALEHAFKYAKEYTGPIIIHCVTEKGRGYAPAENKTSDLMHSTGAINPETGVPLAESQRSWTDVFTEELLKAGARRDDIVAITAAMAGPTGLAKFGEKFPQRLFDVGIAEQHATTSAAGLALGGLHPVVALYSTFLNRAFDQMLMDVGLLKLPVTFVLDRSGITGSDGASHNGVWDMSIAGIVPGMRLAAPRDDERLKKQFNEAIEYEDGPTIVRFPKGALVPVIDAVETLEGGIEFIYTSGLHVADDNDAEDSERQHRVLIISIGALADSCVEAAQALEQEGLSVDVIDPGWAIPVNPLIPELAEQYDTVVTVEDGVIHGGVGSMIDTVCDQCGVDTPVRIIAVPQKFLRHASRSQVLEELGLDAPGIAESIRTWCAPNEENKDTRASDAEDSNASSVSYLRTSRSHGGR</sequence>
<dbReference type="GO" id="GO:0019288">
    <property type="term" value="P:isopentenyl diphosphate biosynthetic process, methylerythritol 4-phosphate pathway"/>
    <property type="evidence" value="ECO:0007669"/>
    <property type="project" value="TreeGrafter"/>
</dbReference>
<dbReference type="AlphaFoldDB" id="A0A7T4EDY5"/>
<comment type="catalytic activity">
    <reaction evidence="10">
        <text>D-glyceraldehyde 3-phosphate + pyruvate + H(+) = 1-deoxy-D-xylulose 5-phosphate + CO2</text>
        <dbReference type="Rhea" id="RHEA:12605"/>
        <dbReference type="ChEBI" id="CHEBI:15361"/>
        <dbReference type="ChEBI" id="CHEBI:15378"/>
        <dbReference type="ChEBI" id="CHEBI:16526"/>
        <dbReference type="ChEBI" id="CHEBI:57792"/>
        <dbReference type="ChEBI" id="CHEBI:59776"/>
        <dbReference type="EC" id="2.2.1.7"/>
    </reaction>
</comment>
<dbReference type="GO" id="GO:0009228">
    <property type="term" value="P:thiamine biosynthetic process"/>
    <property type="evidence" value="ECO:0007669"/>
    <property type="project" value="UniProtKB-UniRule"/>
</dbReference>
<dbReference type="SMART" id="SM00861">
    <property type="entry name" value="Transket_pyr"/>
    <property type="match status" value="1"/>
</dbReference>
<gene>
    <name evidence="10" type="primary">dxs</name>
    <name evidence="13" type="ORF">I6I10_08840</name>
</gene>
<dbReference type="GO" id="GO:0008661">
    <property type="term" value="F:1-deoxy-D-xylulose-5-phosphate synthase activity"/>
    <property type="evidence" value="ECO:0007669"/>
    <property type="project" value="UniProtKB-UniRule"/>
</dbReference>
<evidence type="ECO:0000256" key="9">
    <source>
        <dbReference type="ARBA" id="ARBA00023229"/>
    </source>
</evidence>
<dbReference type="CDD" id="cd02007">
    <property type="entry name" value="TPP_DXS"/>
    <property type="match status" value="1"/>
</dbReference>
<dbReference type="Proteomes" id="UP000596145">
    <property type="component" value="Chromosome"/>
</dbReference>
<keyword evidence="9 10" id="KW-0414">Isoprene biosynthesis</keyword>
<dbReference type="PROSITE" id="PS00801">
    <property type="entry name" value="TRANSKETOLASE_1"/>
    <property type="match status" value="1"/>
</dbReference>
<comment type="subunit">
    <text evidence="3 10">Homodimer.</text>
</comment>
<dbReference type="PANTHER" id="PTHR43322">
    <property type="entry name" value="1-D-DEOXYXYLULOSE 5-PHOSPHATE SYNTHASE-RELATED"/>
    <property type="match status" value="1"/>
</dbReference>
<keyword evidence="5 10" id="KW-0479">Metal-binding</keyword>
<comment type="pathway">
    <text evidence="1 10">Metabolic intermediate biosynthesis; 1-deoxy-D-xylulose 5-phosphate biosynthesis; 1-deoxy-D-xylulose 5-phosphate from D-glyceraldehyde 3-phosphate and pyruvate: step 1/1.</text>
</comment>
<dbReference type="NCBIfam" id="NF003933">
    <property type="entry name" value="PRK05444.2-2"/>
    <property type="match status" value="1"/>
</dbReference>
<feature type="binding site" evidence="10">
    <location>
        <position position="73"/>
    </location>
    <ligand>
        <name>thiamine diphosphate</name>
        <dbReference type="ChEBI" id="CHEBI:58937"/>
    </ligand>
</feature>
<comment type="cofactor">
    <cofactor evidence="10">
        <name>thiamine diphosphate</name>
        <dbReference type="ChEBI" id="CHEBI:58937"/>
    </cofactor>
    <text evidence="10">Binds 1 thiamine pyrophosphate per subunit.</text>
</comment>
<evidence type="ECO:0000256" key="6">
    <source>
        <dbReference type="ARBA" id="ARBA00022842"/>
    </source>
</evidence>
<dbReference type="FunFam" id="3.40.50.970:FF:000005">
    <property type="entry name" value="1-deoxy-D-xylulose-5-phosphate synthase"/>
    <property type="match status" value="1"/>
</dbReference>
<feature type="binding site" evidence="10">
    <location>
        <begin position="114"/>
        <end position="116"/>
    </location>
    <ligand>
        <name>thiamine diphosphate</name>
        <dbReference type="ChEBI" id="CHEBI:58937"/>
    </ligand>
</feature>
<dbReference type="Gene3D" id="3.40.50.970">
    <property type="match status" value="2"/>
</dbReference>
<evidence type="ECO:0000259" key="12">
    <source>
        <dbReference type="SMART" id="SM00861"/>
    </source>
</evidence>
<evidence type="ECO:0000256" key="3">
    <source>
        <dbReference type="ARBA" id="ARBA00011738"/>
    </source>
</evidence>
<evidence type="ECO:0000256" key="11">
    <source>
        <dbReference type="SAM" id="MobiDB-lite"/>
    </source>
</evidence>
<dbReference type="InterPro" id="IPR005475">
    <property type="entry name" value="Transketolase-like_Pyr-bd"/>
</dbReference>
<dbReference type="GeneID" id="92760214"/>
<dbReference type="SUPFAM" id="SSF52922">
    <property type="entry name" value="TK C-terminal domain-like"/>
    <property type="match status" value="1"/>
</dbReference>
<feature type="domain" description="Transketolase-like pyrimidine-binding" evidence="12">
    <location>
        <begin position="317"/>
        <end position="482"/>
    </location>
</feature>
<comment type="function">
    <text evidence="10">Catalyzes the acyloin condensation reaction between C atoms 2 and 3 of pyruvate and glyceraldehyde 3-phosphate to yield 1-deoxy-D-xylulose-5-phosphate (DXP).</text>
</comment>